<keyword evidence="2" id="KW-0812">Transmembrane</keyword>
<keyword evidence="2" id="KW-0472">Membrane</keyword>
<evidence type="ECO:0000313" key="4">
    <source>
        <dbReference type="EMBL" id="MBD3925919.1"/>
    </source>
</evidence>
<evidence type="ECO:0000259" key="3">
    <source>
        <dbReference type="Pfam" id="PF01841"/>
    </source>
</evidence>
<gene>
    <name evidence="4" type="ORF">IEZ26_14935</name>
</gene>
<accession>A0ABR8NGA4</accession>
<feature type="transmembrane region" description="Helical" evidence="2">
    <location>
        <begin position="122"/>
        <end position="139"/>
    </location>
</feature>
<organism evidence="4 5">
    <name type="scientific">Nocardioides cavernae</name>
    <dbReference type="NCBI Taxonomy" id="1921566"/>
    <lineage>
        <taxon>Bacteria</taxon>
        <taxon>Bacillati</taxon>
        <taxon>Actinomycetota</taxon>
        <taxon>Actinomycetes</taxon>
        <taxon>Propionibacteriales</taxon>
        <taxon>Nocardioidaceae</taxon>
        <taxon>Nocardioides</taxon>
    </lineage>
</organism>
<comment type="caution">
    <text evidence="4">The sequence shown here is derived from an EMBL/GenBank/DDBJ whole genome shotgun (WGS) entry which is preliminary data.</text>
</comment>
<feature type="transmembrane region" description="Helical" evidence="2">
    <location>
        <begin position="572"/>
        <end position="597"/>
    </location>
</feature>
<feature type="transmembrane region" description="Helical" evidence="2">
    <location>
        <begin position="146"/>
        <end position="164"/>
    </location>
</feature>
<keyword evidence="2" id="KW-1133">Transmembrane helix</keyword>
<evidence type="ECO:0000256" key="2">
    <source>
        <dbReference type="SAM" id="Phobius"/>
    </source>
</evidence>
<feature type="transmembrane region" description="Helical" evidence="2">
    <location>
        <begin position="170"/>
        <end position="189"/>
    </location>
</feature>
<feature type="region of interest" description="Disordered" evidence="1">
    <location>
        <begin position="710"/>
        <end position="733"/>
    </location>
</feature>
<feature type="transmembrane region" description="Helical" evidence="2">
    <location>
        <begin position="7"/>
        <end position="25"/>
    </location>
</feature>
<feature type="transmembrane region" description="Helical" evidence="2">
    <location>
        <begin position="201"/>
        <end position="224"/>
    </location>
</feature>
<feature type="transmembrane region" description="Helical" evidence="2">
    <location>
        <begin position="59"/>
        <end position="79"/>
    </location>
</feature>
<evidence type="ECO:0000313" key="5">
    <source>
        <dbReference type="Proteomes" id="UP000618818"/>
    </source>
</evidence>
<dbReference type="InterPro" id="IPR002931">
    <property type="entry name" value="Transglutaminase-like"/>
</dbReference>
<name>A0ABR8NGA4_9ACTN</name>
<reference evidence="4 5" key="1">
    <citation type="submission" date="2020-09" db="EMBL/GenBank/DDBJ databases">
        <title>novel species in genus Nocardioides.</title>
        <authorList>
            <person name="Zhang G."/>
        </authorList>
    </citation>
    <scope>NUCLEOTIDE SEQUENCE [LARGE SCALE GENOMIC DNA]</scope>
    <source>
        <strain evidence="4 5">KCTC 39551</strain>
    </source>
</reference>
<proteinExistence type="predicted"/>
<dbReference type="RefSeq" id="WP_191195771.1">
    <property type="nucleotide sequence ID" value="NZ_JACXYZ010000002.1"/>
</dbReference>
<feature type="domain" description="Transglutaminase-like" evidence="3">
    <location>
        <begin position="413"/>
        <end position="519"/>
    </location>
</feature>
<keyword evidence="5" id="KW-1185">Reference proteome</keyword>
<dbReference type="Proteomes" id="UP000618818">
    <property type="component" value="Unassembled WGS sequence"/>
</dbReference>
<evidence type="ECO:0000256" key="1">
    <source>
        <dbReference type="SAM" id="MobiDB-lite"/>
    </source>
</evidence>
<sequence>MRREQGSMVDAVAVVVALAMILSILDDSFVGRSYLVVGLVPVVLLVSLALAARRVHEGGWWYSLVGLAGFVPVGAWAALREPGPWLFPTLRTVSRVLVGSVDAPLTLVSTVPPVESSGQVMLVPYLIGFLAAFPAAWFAVATTRPLAPVVPLLAGLAATIPLGVLAPSLMVARAVLVTMVLLGWAAVRARRHEASVGASRGSGTAAAVAVAMVVVVSAFAGLVVPDSDVSDRVLLSGRNDTPLVADTPVLPVPRTDDIRLFKASGVPDGRRLRLAVLDLYNGEAWIPAESSPGSDGYGTFKRVSSDVAALHPGATAVVRVKFRPGYSSDWLPMLGELTNLDFDFNPGRTDVGDVRYNQATASALVLGGVDVRDEYRFESVVGDVTFTRRDPTREPTEEQRQPDGTFLDEYLQPFDRQELLPLERVLLLARYLQSHGTVRVTEAFDQSPDMLGHRMLGSQRMTGTAFQYSALMALGASRLGVAARLVTGAEPGRGGLVDYGDLTSWVELQFEDGTWRPLDLERYLGSRVLEEGAETAPAPDPAEFVQEQLDQASKGRDREIRPPSVPSESRPAWQVALGVVAATAALGLVALLLVPLVKALRRARRGRTSSWSGPYVNGWQEVLDAALDLGTPVPDDWSRVAQATSLGVGRGLAQQADAAVFAPVAPPAEEGRAFWDACQQVRGELVAEASRRRRVWSSFNPSSLMAGWARGRRSAQQVRHEDRRARRQQAAGA</sequence>
<protein>
    <submittedName>
        <fullName evidence="4">Transglutaminase domain-containing protein</fullName>
    </submittedName>
</protein>
<dbReference type="EMBL" id="JACXYZ010000002">
    <property type="protein sequence ID" value="MBD3925919.1"/>
    <property type="molecule type" value="Genomic_DNA"/>
</dbReference>
<dbReference type="Pfam" id="PF01841">
    <property type="entry name" value="Transglut_core"/>
    <property type="match status" value="1"/>
</dbReference>
<feature type="transmembrane region" description="Helical" evidence="2">
    <location>
        <begin position="31"/>
        <end position="52"/>
    </location>
</feature>